<comment type="caution">
    <text evidence="4">The sequence shown here is derived from an EMBL/GenBank/DDBJ whole genome shotgun (WGS) entry which is preliminary data.</text>
</comment>
<dbReference type="AlphaFoldDB" id="A0A818THQ0"/>
<accession>A0A818THQ0</accession>
<dbReference type="Proteomes" id="UP000663868">
    <property type="component" value="Unassembled WGS sequence"/>
</dbReference>
<feature type="compositionally biased region" description="Polar residues" evidence="2">
    <location>
        <begin position="1"/>
        <end position="15"/>
    </location>
</feature>
<name>A0A818THQ0_9BILA</name>
<keyword evidence="1" id="KW-0175">Coiled coil</keyword>
<proteinExistence type="predicted"/>
<organism evidence="4 5">
    <name type="scientific">Adineta steineri</name>
    <dbReference type="NCBI Taxonomy" id="433720"/>
    <lineage>
        <taxon>Eukaryota</taxon>
        <taxon>Metazoa</taxon>
        <taxon>Spiralia</taxon>
        <taxon>Gnathifera</taxon>
        <taxon>Rotifera</taxon>
        <taxon>Eurotatoria</taxon>
        <taxon>Bdelloidea</taxon>
        <taxon>Adinetida</taxon>
        <taxon>Adinetidae</taxon>
        <taxon>Adineta</taxon>
    </lineage>
</organism>
<sequence>MCKGQQISGIPSTHVVTDAEDEGEQQLPQMSPTTTTNELLVLLIEQTERHQEQTINMLKIMCSAFVKLVQQQNLSNTKLDKITKGLNVDPNDNIARDGEFGTKCSLITYDEDENDEAFLNEVANRFEEELTEIPDDIEIDENDEVFLNKLLNSFEKQLAKIADDIDEDENDEAFLNEAPNLFEEELTEIPDDIEIDENDEVFLNKLLNSFEKQLAKISDDTDLDE</sequence>
<dbReference type="EMBL" id="CAJOBB010000456">
    <property type="protein sequence ID" value="CAF3683517.1"/>
    <property type="molecule type" value="Genomic_DNA"/>
</dbReference>
<dbReference type="EMBL" id="CAJNOE010000939">
    <property type="protein sequence ID" value="CAF1362346.1"/>
    <property type="molecule type" value="Genomic_DNA"/>
</dbReference>
<evidence type="ECO:0000256" key="2">
    <source>
        <dbReference type="SAM" id="MobiDB-lite"/>
    </source>
</evidence>
<dbReference type="Proteomes" id="UP000663860">
    <property type="component" value="Unassembled WGS sequence"/>
</dbReference>
<gene>
    <name evidence="3" type="ORF">IZO911_LOCUS37390</name>
    <name evidence="4" type="ORF">KXQ929_LOCUS9839</name>
</gene>
<evidence type="ECO:0000313" key="3">
    <source>
        <dbReference type="EMBL" id="CAF1362346.1"/>
    </source>
</evidence>
<evidence type="ECO:0000256" key="1">
    <source>
        <dbReference type="SAM" id="Coils"/>
    </source>
</evidence>
<evidence type="ECO:0000313" key="4">
    <source>
        <dbReference type="EMBL" id="CAF3683517.1"/>
    </source>
</evidence>
<reference evidence="4" key="1">
    <citation type="submission" date="2021-02" db="EMBL/GenBank/DDBJ databases">
        <authorList>
            <person name="Nowell W R."/>
        </authorList>
    </citation>
    <scope>NUCLEOTIDE SEQUENCE</scope>
</reference>
<protein>
    <submittedName>
        <fullName evidence="4">Uncharacterized protein</fullName>
    </submittedName>
</protein>
<feature type="region of interest" description="Disordered" evidence="2">
    <location>
        <begin position="1"/>
        <end position="30"/>
    </location>
</feature>
<feature type="coiled-coil region" evidence="1">
    <location>
        <begin position="109"/>
        <end position="171"/>
    </location>
</feature>
<evidence type="ECO:0000313" key="5">
    <source>
        <dbReference type="Proteomes" id="UP000663868"/>
    </source>
</evidence>